<dbReference type="InterPro" id="IPR036680">
    <property type="entry name" value="SPOR-like_sf"/>
</dbReference>
<evidence type="ECO:0000313" key="4">
    <source>
        <dbReference type="Proteomes" id="UP000197007"/>
    </source>
</evidence>
<dbReference type="GO" id="GO:0042834">
    <property type="term" value="F:peptidoglycan binding"/>
    <property type="evidence" value="ECO:0007669"/>
    <property type="project" value="InterPro"/>
</dbReference>
<dbReference type="InterPro" id="IPR007730">
    <property type="entry name" value="SPOR-like_dom"/>
</dbReference>
<evidence type="ECO:0000256" key="1">
    <source>
        <dbReference type="SAM" id="SignalP"/>
    </source>
</evidence>
<proteinExistence type="predicted"/>
<name>A0A1Z4BSD0_9FLAO</name>
<dbReference type="KEGG" id="capn:CBG49_14310"/>
<feature type="chain" id="PRO_5013119982" evidence="1">
    <location>
        <begin position="20"/>
        <end position="471"/>
    </location>
</feature>
<dbReference type="AlphaFoldDB" id="A0A1Z4BSD0"/>
<reference evidence="4" key="1">
    <citation type="submission" date="2017-06" db="EMBL/GenBank/DDBJ databases">
        <title>Complete genome sequence of Capnocytophaga sp. KCOM 1579 (=ChDC OS43) isolated from a human refractory periapical abscess lesion.</title>
        <authorList>
            <person name="Kook J.-K."/>
            <person name="Park S.-N."/>
            <person name="Lim Y.K."/>
            <person name="Roh H."/>
        </authorList>
    </citation>
    <scope>NUCLEOTIDE SEQUENCE [LARGE SCALE GENOMIC DNA]</scope>
    <source>
        <strain evidence="4">ChDC OS43</strain>
    </source>
</reference>
<feature type="domain" description="SPOR" evidence="2">
    <location>
        <begin position="389"/>
        <end position="466"/>
    </location>
</feature>
<dbReference type="RefSeq" id="WP_088595014.1">
    <property type="nucleotide sequence ID" value="NZ_CP022022.1"/>
</dbReference>
<dbReference type="SUPFAM" id="SSF110997">
    <property type="entry name" value="Sporulation related repeat"/>
    <property type="match status" value="1"/>
</dbReference>
<accession>A0A1Z4BSD0</accession>
<keyword evidence="4" id="KW-1185">Reference proteome</keyword>
<gene>
    <name evidence="3" type="ORF">CBG49_14310</name>
</gene>
<dbReference type="Proteomes" id="UP000197007">
    <property type="component" value="Chromosome"/>
</dbReference>
<feature type="signal peptide" evidence="1">
    <location>
        <begin position="1"/>
        <end position="19"/>
    </location>
</feature>
<organism evidence="3 4">
    <name type="scientific">Capnocytophaga endodontalis</name>
    <dbReference type="NCBI Taxonomy" id="2708117"/>
    <lineage>
        <taxon>Bacteria</taxon>
        <taxon>Pseudomonadati</taxon>
        <taxon>Bacteroidota</taxon>
        <taxon>Flavobacteriia</taxon>
        <taxon>Flavobacteriales</taxon>
        <taxon>Flavobacteriaceae</taxon>
        <taxon>Capnocytophaga</taxon>
    </lineage>
</organism>
<sequence length="471" mass="52898">MKQLITLLICVVVSPLSMAQSATDFKIRYETFIKGDIKIIGNNILNRKEKRDTPNDPYNDRSPKAKLNDEFDMQYIDIDSDPSTFSSSSANFAYESAGGGKVAYAGLYWSATYPYAKGQLKGSKNTIIDANREDASSVLLKIPENNTYVPINGELIFDGRTDSDLKNSAPYVYYANVTNLLAAANTVEGEYTVANVKAALGQVEGGSAAGWALVIVYENANSNIKKIITYDGFSAITNDAAKTFTFSGFKTPEAGDFKTRIMGVTLEGDFNMMGDNVSIGVPASGKTTSLETKLRPNQNFFSSAITYNDEMVKTRKPNSENTLGFDIFRMDIKNDNQYLIPNNATSLDLSYTRSRDRYYLFLTALEIENNPKEITQLHRSTRVTKLTAKDTEKGYYVIVGVFLNINNVNNRVEEMKKWGYDAQVYYNRDQVLNFIYVARYDKYEDAVKKVDEIRENTEIPDPWILDVANYD</sequence>
<protein>
    <submittedName>
        <fullName evidence="3">Adhesin</fullName>
    </submittedName>
</protein>
<evidence type="ECO:0000313" key="3">
    <source>
        <dbReference type="EMBL" id="ASF44170.1"/>
    </source>
</evidence>
<dbReference type="EMBL" id="CP022022">
    <property type="protein sequence ID" value="ASF44170.1"/>
    <property type="molecule type" value="Genomic_DNA"/>
</dbReference>
<keyword evidence="1" id="KW-0732">Signal</keyword>
<evidence type="ECO:0000259" key="2">
    <source>
        <dbReference type="PROSITE" id="PS51724"/>
    </source>
</evidence>
<dbReference type="PROSITE" id="PS51724">
    <property type="entry name" value="SPOR"/>
    <property type="match status" value="1"/>
</dbReference>